<protein>
    <recommendedName>
        <fullName evidence="3">Luciferase-like monooxygenase</fullName>
    </recommendedName>
</protein>
<reference evidence="1 2" key="1">
    <citation type="submission" date="2016-10" db="EMBL/GenBank/DDBJ databases">
        <authorList>
            <person name="de Groot N.N."/>
        </authorList>
    </citation>
    <scope>NUCLEOTIDE SEQUENCE [LARGE SCALE GENOMIC DNA]</scope>
    <source>
        <strain evidence="1 2">OK461</strain>
    </source>
</reference>
<evidence type="ECO:0000313" key="2">
    <source>
        <dbReference type="Proteomes" id="UP000181942"/>
    </source>
</evidence>
<organism evidence="1 2">
    <name type="scientific">Streptomyces mirabilis</name>
    <dbReference type="NCBI Taxonomy" id="68239"/>
    <lineage>
        <taxon>Bacteria</taxon>
        <taxon>Bacillati</taxon>
        <taxon>Actinomycetota</taxon>
        <taxon>Actinomycetes</taxon>
        <taxon>Kitasatosporales</taxon>
        <taxon>Streptomycetaceae</taxon>
        <taxon>Streptomyces</taxon>
    </lineage>
</organism>
<sequence length="46" mass="5111">MKAALIGLAHAHQVDEIIVNTLTHDPVDRLRSYELLAETFQLAPKA</sequence>
<dbReference type="Proteomes" id="UP000181942">
    <property type="component" value="Unassembled WGS sequence"/>
</dbReference>
<dbReference type="AlphaFoldDB" id="A0A1I2U123"/>
<name>A0A1I2U123_9ACTN</name>
<evidence type="ECO:0000313" key="1">
    <source>
        <dbReference type="EMBL" id="SFG70850.1"/>
    </source>
</evidence>
<proteinExistence type="predicted"/>
<dbReference type="EMBL" id="FONR01000026">
    <property type="protein sequence ID" value="SFG70850.1"/>
    <property type="molecule type" value="Genomic_DNA"/>
</dbReference>
<gene>
    <name evidence="1" type="ORF">SAMN02787118_126111</name>
</gene>
<dbReference type="RefSeq" id="WP_177324306.1">
    <property type="nucleotide sequence ID" value="NZ_FONR01000026.1"/>
</dbReference>
<accession>A0A1I2U123</accession>
<evidence type="ECO:0008006" key="3">
    <source>
        <dbReference type="Google" id="ProtNLM"/>
    </source>
</evidence>